<dbReference type="Gene3D" id="3.40.50.2020">
    <property type="match status" value="1"/>
</dbReference>
<dbReference type="InterPro" id="IPR029057">
    <property type="entry name" value="PRTase-like"/>
</dbReference>
<reference evidence="2 3" key="1">
    <citation type="journal article" date="2016" name="Nat. Commun.">
        <title>Thousands of microbial genomes shed light on interconnected biogeochemical processes in an aquifer system.</title>
        <authorList>
            <person name="Anantharaman K."/>
            <person name="Brown C.T."/>
            <person name="Hug L.A."/>
            <person name="Sharon I."/>
            <person name="Castelle C.J."/>
            <person name="Probst A.J."/>
            <person name="Thomas B.C."/>
            <person name="Singh A."/>
            <person name="Wilkins M.J."/>
            <person name="Karaoz U."/>
            <person name="Brodie E.L."/>
            <person name="Williams K.H."/>
            <person name="Hubbard S.S."/>
            <person name="Banfield J.F."/>
        </authorList>
    </citation>
    <scope>NUCLEOTIDE SEQUENCE [LARGE SCALE GENOMIC DNA]</scope>
</reference>
<name>A0A1F6ESV1_9BACT</name>
<comment type="caution">
    <text evidence="2">The sequence shown here is derived from an EMBL/GenBank/DDBJ whole genome shotgun (WGS) entry which is preliminary data.</text>
</comment>
<dbReference type="CDD" id="cd06223">
    <property type="entry name" value="PRTases_typeI"/>
    <property type="match status" value="1"/>
</dbReference>
<dbReference type="InterPro" id="IPR000836">
    <property type="entry name" value="PRTase_dom"/>
</dbReference>
<dbReference type="Proteomes" id="UP000177215">
    <property type="component" value="Unassembled WGS sequence"/>
</dbReference>
<dbReference type="EMBL" id="MFMC01000047">
    <property type="protein sequence ID" value="OGG76677.1"/>
    <property type="molecule type" value="Genomic_DNA"/>
</dbReference>
<feature type="domain" description="Phosphoribosyltransferase" evidence="1">
    <location>
        <begin position="10"/>
        <end position="159"/>
    </location>
</feature>
<dbReference type="Pfam" id="PF00156">
    <property type="entry name" value="Pribosyltran"/>
    <property type="match status" value="1"/>
</dbReference>
<organism evidence="2 3">
    <name type="scientific">Candidatus Kaiserbacteria bacterium RIFCSPLOWO2_01_FULL_54_24</name>
    <dbReference type="NCBI Taxonomy" id="1798515"/>
    <lineage>
        <taxon>Bacteria</taxon>
        <taxon>Candidatus Kaiseribacteriota</taxon>
    </lineage>
</organism>
<dbReference type="STRING" id="1798515.A3B35_00340"/>
<gene>
    <name evidence="2" type="ORF">A3B35_00340</name>
</gene>
<dbReference type="AlphaFoldDB" id="A0A1F6ESV1"/>
<sequence length="208" mass="22401">MFVDRSQAGQKLAGALVGYKGKKALVLALPRGGVPVGYEIAKVLHCPLDTVVARKVGAPGNPEYAVGAIAPGGVRILEESVYGIEKVIEEETKEMGRRMKKYRSGSYARGVRPEVVILVDDGVATGKTASAALAYARAAYPKAKLVFAAPVGAQDSLARIKREADEVVLLEIPPEFMAVGEWYVSFPQLRDEEVVEYLEKAREFAPPA</sequence>
<accession>A0A1F6ESV1</accession>
<evidence type="ECO:0000259" key="1">
    <source>
        <dbReference type="Pfam" id="PF00156"/>
    </source>
</evidence>
<dbReference type="Gene3D" id="3.30.1310.20">
    <property type="entry name" value="PRTase-like"/>
    <property type="match status" value="1"/>
</dbReference>
<evidence type="ECO:0000313" key="2">
    <source>
        <dbReference type="EMBL" id="OGG76677.1"/>
    </source>
</evidence>
<protein>
    <recommendedName>
        <fullName evidence="1">Phosphoribosyltransferase domain-containing protein</fullName>
    </recommendedName>
</protein>
<dbReference type="SUPFAM" id="SSF53271">
    <property type="entry name" value="PRTase-like"/>
    <property type="match status" value="1"/>
</dbReference>
<proteinExistence type="predicted"/>
<evidence type="ECO:0000313" key="3">
    <source>
        <dbReference type="Proteomes" id="UP000177215"/>
    </source>
</evidence>